<name>Q7ML08_VIBVY</name>
<accession>Q7ML08</accession>
<dbReference type="HOGENOM" id="CLU_3174727_0_0_6"/>
<evidence type="ECO:0000313" key="1">
    <source>
        <dbReference type="EMBL" id="BAC94383.1"/>
    </source>
</evidence>
<evidence type="ECO:0000313" key="2">
    <source>
        <dbReference type="Proteomes" id="UP000002675"/>
    </source>
</evidence>
<dbReference type="AlphaFoldDB" id="Q7ML08"/>
<organism evidence="1 2">
    <name type="scientific">Vibrio vulnificus (strain YJ016)</name>
    <dbReference type="NCBI Taxonomy" id="196600"/>
    <lineage>
        <taxon>Bacteria</taxon>
        <taxon>Pseudomonadati</taxon>
        <taxon>Pseudomonadota</taxon>
        <taxon>Gammaproteobacteria</taxon>
        <taxon>Vibrionales</taxon>
        <taxon>Vibrionaceae</taxon>
        <taxon>Vibrio</taxon>
    </lineage>
</organism>
<protein>
    <submittedName>
        <fullName evidence="1">Uncharacterized protein</fullName>
    </submittedName>
</protein>
<proteinExistence type="predicted"/>
<dbReference type="KEGG" id="vvy:VV1618"/>
<reference evidence="1 2" key="1">
    <citation type="journal article" date="2003" name="Genome Res.">
        <title>Comparative genome analysis of Vibrio vulnificus, a marine pathogen.</title>
        <authorList>
            <person name="Chen C.Y."/>
            <person name="Wu K.M."/>
            <person name="Chang Y.C."/>
            <person name="Chang C.H."/>
            <person name="Tsai H.C."/>
            <person name="Liao T.L."/>
            <person name="Liu Y.M."/>
            <person name="Chen H.J."/>
            <person name="Shen A.B."/>
            <person name="Li J.C."/>
            <person name="Su T.L."/>
            <person name="Shao C.P."/>
            <person name="Lee C.T."/>
            <person name="Hor L.I."/>
            <person name="Tsai S.F."/>
        </authorList>
    </citation>
    <scope>NUCLEOTIDE SEQUENCE [LARGE SCALE GENOMIC DNA]</scope>
    <source>
        <strain evidence="1 2">YJ016</strain>
    </source>
</reference>
<dbReference type="Proteomes" id="UP000002675">
    <property type="component" value="Chromosome I"/>
</dbReference>
<dbReference type="EMBL" id="BA000037">
    <property type="protein sequence ID" value="BAC94383.1"/>
    <property type="molecule type" value="Genomic_DNA"/>
</dbReference>
<gene>
    <name evidence="1" type="ordered locus">VV1618</name>
</gene>
<sequence>MATSIRYCNAHCDFADRRYVDWHDRDADLSLAHQHADPRNRQNESVS</sequence>